<feature type="transmembrane region" description="Helical" evidence="6">
    <location>
        <begin position="65"/>
        <end position="85"/>
    </location>
</feature>
<comment type="caution">
    <text evidence="7">The sequence shown here is derived from an EMBL/GenBank/DDBJ whole genome shotgun (WGS) entry which is preliminary data.</text>
</comment>
<gene>
    <name evidence="7" type="ORF">GCM10011401_20930</name>
</gene>
<feature type="transmembrane region" description="Helical" evidence="6">
    <location>
        <begin position="177"/>
        <end position="195"/>
    </location>
</feature>
<dbReference type="PANTHER" id="PTHR30086">
    <property type="entry name" value="ARGININE EXPORTER PROTEIN ARGO"/>
    <property type="match status" value="1"/>
</dbReference>
<feature type="transmembrane region" description="Helical" evidence="6">
    <location>
        <begin position="36"/>
        <end position="58"/>
    </location>
</feature>
<keyword evidence="8" id="KW-1185">Reference proteome</keyword>
<accession>A0A917ATS4</accession>
<dbReference type="InterPro" id="IPR001123">
    <property type="entry name" value="LeuE-type"/>
</dbReference>
<dbReference type="EMBL" id="BMIS01000009">
    <property type="protein sequence ID" value="GGE73555.1"/>
    <property type="molecule type" value="Genomic_DNA"/>
</dbReference>
<protein>
    <submittedName>
        <fullName evidence="7">Lysine transporter LysE</fullName>
    </submittedName>
</protein>
<organism evidence="7 8">
    <name type="scientific">Nesterenkonia cremea</name>
    <dbReference type="NCBI Taxonomy" id="1882340"/>
    <lineage>
        <taxon>Bacteria</taxon>
        <taxon>Bacillati</taxon>
        <taxon>Actinomycetota</taxon>
        <taxon>Actinomycetes</taxon>
        <taxon>Micrococcales</taxon>
        <taxon>Micrococcaceae</taxon>
        <taxon>Nesterenkonia</taxon>
    </lineage>
</organism>
<dbReference type="GO" id="GO:0015171">
    <property type="term" value="F:amino acid transmembrane transporter activity"/>
    <property type="evidence" value="ECO:0007669"/>
    <property type="project" value="TreeGrafter"/>
</dbReference>
<dbReference type="PANTHER" id="PTHR30086:SF20">
    <property type="entry name" value="ARGININE EXPORTER PROTEIN ARGO-RELATED"/>
    <property type="match status" value="1"/>
</dbReference>
<dbReference type="GO" id="GO:0005886">
    <property type="term" value="C:plasma membrane"/>
    <property type="evidence" value="ECO:0007669"/>
    <property type="project" value="UniProtKB-SubCell"/>
</dbReference>
<keyword evidence="4 6" id="KW-1133">Transmembrane helix</keyword>
<dbReference type="GO" id="GO:0033228">
    <property type="term" value="P:cysteine export across plasma membrane"/>
    <property type="evidence" value="ECO:0007669"/>
    <property type="project" value="TreeGrafter"/>
</dbReference>
<evidence type="ECO:0000256" key="2">
    <source>
        <dbReference type="ARBA" id="ARBA00022475"/>
    </source>
</evidence>
<keyword evidence="5 6" id="KW-0472">Membrane</keyword>
<dbReference type="Proteomes" id="UP000633136">
    <property type="component" value="Unassembled WGS sequence"/>
</dbReference>
<dbReference type="AlphaFoldDB" id="A0A917ATS4"/>
<evidence type="ECO:0000256" key="1">
    <source>
        <dbReference type="ARBA" id="ARBA00004651"/>
    </source>
</evidence>
<keyword evidence="3 6" id="KW-0812">Transmembrane</keyword>
<keyword evidence="2" id="KW-1003">Cell membrane</keyword>
<dbReference type="RefSeq" id="WP_188685457.1">
    <property type="nucleotide sequence ID" value="NZ_BMIS01000009.1"/>
</dbReference>
<evidence type="ECO:0000256" key="4">
    <source>
        <dbReference type="ARBA" id="ARBA00022989"/>
    </source>
</evidence>
<proteinExistence type="predicted"/>
<evidence type="ECO:0000256" key="3">
    <source>
        <dbReference type="ARBA" id="ARBA00022692"/>
    </source>
</evidence>
<sequence>MTFLSLILFVVAGAGTPGPNNTIVMASGAVFGFRKSVPAIAGINVGFPVMIVLVGLGLGGVLAQWPFLLDIIRPLGVAYLLWLAWRIGTGPTDLKARREGSPPGFVQMALFQYVNPKAWTLALAALSTFTGFWDSFLAEVLVIAAFALVFGAPCTTAWTVLGVGAGRLIARPRHMRIFNNVMAGLLVVSVVPAIIETWESIQPLLP</sequence>
<evidence type="ECO:0000256" key="6">
    <source>
        <dbReference type="SAM" id="Phobius"/>
    </source>
</evidence>
<reference evidence="7" key="2">
    <citation type="submission" date="2020-09" db="EMBL/GenBank/DDBJ databases">
        <authorList>
            <person name="Sun Q."/>
            <person name="Zhou Y."/>
        </authorList>
    </citation>
    <scope>NUCLEOTIDE SEQUENCE</scope>
    <source>
        <strain evidence="7">CGMCC 1.15388</strain>
    </source>
</reference>
<evidence type="ECO:0000256" key="5">
    <source>
        <dbReference type="ARBA" id="ARBA00023136"/>
    </source>
</evidence>
<reference evidence="7" key="1">
    <citation type="journal article" date="2014" name="Int. J. Syst. Evol. Microbiol.">
        <title>Complete genome sequence of Corynebacterium casei LMG S-19264T (=DSM 44701T), isolated from a smear-ripened cheese.</title>
        <authorList>
            <consortium name="US DOE Joint Genome Institute (JGI-PGF)"/>
            <person name="Walter F."/>
            <person name="Albersmeier A."/>
            <person name="Kalinowski J."/>
            <person name="Ruckert C."/>
        </authorList>
    </citation>
    <scope>NUCLEOTIDE SEQUENCE</scope>
    <source>
        <strain evidence="7">CGMCC 1.15388</strain>
    </source>
</reference>
<evidence type="ECO:0000313" key="7">
    <source>
        <dbReference type="EMBL" id="GGE73555.1"/>
    </source>
</evidence>
<feature type="transmembrane region" description="Helical" evidence="6">
    <location>
        <begin position="140"/>
        <end position="165"/>
    </location>
</feature>
<dbReference type="Pfam" id="PF01810">
    <property type="entry name" value="LysE"/>
    <property type="match status" value="1"/>
</dbReference>
<evidence type="ECO:0000313" key="8">
    <source>
        <dbReference type="Proteomes" id="UP000633136"/>
    </source>
</evidence>
<comment type="subcellular location">
    <subcellularLocation>
        <location evidence="1">Cell membrane</location>
        <topology evidence="1">Multi-pass membrane protein</topology>
    </subcellularLocation>
</comment>
<name>A0A917ATS4_9MICC</name>